<reference evidence="2" key="2">
    <citation type="submission" date="2022-06" db="UniProtKB">
        <authorList>
            <consortium name="EnsemblMetazoa"/>
        </authorList>
    </citation>
    <scope>IDENTIFICATION</scope>
    <source>
        <strain evidence="2">DF5081</strain>
    </source>
</reference>
<dbReference type="Proteomes" id="UP000005237">
    <property type="component" value="Unassembled WGS sequence"/>
</dbReference>
<evidence type="ECO:0008006" key="4">
    <source>
        <dbReference type="Google" id="ProtNLM"/>
    </source>
</evidence>
<dbReference type="EnsemblMetazoa" id="CJA24855b.1">
    <property type="protein sequence ID" value="CJA24855b.1"/>
    <property type="gene ID" value="WBGene00180427"/>
</dbReference>
<dbReference type="AlphaFoldDB" id="A0A8R1E948"/>
<feature type="region of interest" description="Disordered" evidence="1">
    <location>
        <begin position="1"/>
        <end position="25"/>
    </location>
</feature>
<proteinExistence type="predicted"/>
<protein>
    <recommendedName>
        <fullName evidence="4">Reverse transcriptase domain-containing protein</fullName>
    </recommendedName>
</protein>
<keyword evidence="3" id="KW-1185">Reference proteome</keyword>
<reference evidence="3" key="1">
    <citation type="submission" date="2010-08" db="EMBL/GenBank/DDBJ databases">
        <authorList>
            <consortium name="Caenorhabditis japonica Sequencing Consortium"/>
            <person name="Wilson R.K."/>
        </authorList>
    </citation>
    <scope>NUCLEOTIDE SEQUENCE [LARGE SCALE GENOMIC DNA]</scope>
    <source>
        <strain evidence="3">DF5081</strain>
    </source>
</reference>
<name>A0A8R1E948_CAEJA</name>
<evidence type="ECO:0000256" key="1">
    <source>
        <dbReference type="SAM" id="MobiDB-lite"/>
    </source>
</evidence>
<evidence type="ECO:0000313" key="2">
    <source>
        <dbReference type="EnsemblMetazoa" id="CJA24855b.1"/>
    </source>
</evidence>
<evidence type="ECO:0000313" key="3">
    <source>
        <dbReference type="Proteomes" id="UP000005237"/>
    </source>
</evidence>
<organism evidence="2 3">
    <name type="scientific">Caenorhabditis japonica</name>
    <dbReference type="NCBI Taxonomy" id="281687"/>
    <lineage>
        <taxon>Eukaryota</taxon>
        <taxon>Metazoa</taxon>
        <taxon>Ecdysozoa</taxon>
        <taxon>Nematoda</taxon>
        <taxon>Chromadorea</taxon>
        <taxon>Rhabditida</taxon>
        <taxon>Rhabditina</taxon>
        <taxon>Rhabditomorpha</taxon>
        <taxon>Rhabditoidea</taxon>
        <taxon>Rhabditidae</taxon>
        <taxon>Peloderinae</taxon>
        <taxon>Caenorhabditis</taxon>
    </lineage>
</organism>
<sequence>MKSIRSSSTECTADPGVLRPRTTGGAHFKSIPGWGNDRAILVDFSTTHDHLEKVENGKCAPYVLAPKQADNLEFIEPIRFSCNSPMEKLGRLTTEGVFTISKKGKNQEFTTDIFKNLQAVIEAEVSTQKCLSKAELVDENSIKFRASGNITFFKFQAALTTGTVKLQKDTSKLRPTVFKYTGKARISTDNSSNTKVELVGNLKPNTQMVVESYGGRKTEYGRKFFLRNTEDGRRNKIFFSEDGKRKTEEIFFSEDGIRKTEQKKLRKTEDGRRKQTNFAKSDKYRKSCVSGASGAVYLWSGVSEASGAVYLERALTLKSSPFTNLERSDGSTTYNRPEIRKLVLTHFSDLYAATTREPRSRYTHPDDPEILQHSQMLVKCTEFKIPLVAGFLDFTFAFDNVNWTKISEVLRPYS</sequence>
<accession>A0A8R1E948</accession>
<feature type="compositionally biased region" description="Polar residues" evidence="1">
    <location>
        <begin position="1"/>
        <end position="11"/>
    </location>
</feature>